<protein>
    <submittedName>
        <fullName evidence="2">Uncharacterized protein</fullName>
    </submittedName>
</protein>
<dbReference type="AlphaFoldDB" id="A0AAV4ENB9"/>
<comment type="caution">
    <text evidence="2">The sequence shown here is derived from an EMBL/GenBank/DDBJ whole genome shotgun (WGS) entry which is preliminary data.</text>
</comment>
<feature type="compositionally biased region" description="Low complexity" evidence="1">
    <location>
        <begin position="60"/>
        <end position="72"/>
    </location>
</feature>
<accession>A0AAV4ENB9</accession>
<sequence>MRGGENGEPSAKKRRTGIDVTQGKSVSLEDLSVSPSPSVIFCDPFTNQRSTTKETDFRPRSPASNASTSTSSTLCCKRNRLSVPDHQHPMLLQVQVLLPAAKETVYPPPINSIQCFYKYKFYSLLQKKQFIRPRSPA</sequence>
<reference evidence="2 3" key="1">
    <citation type="journal article" date="2021" name="Elife">
        <title>Chloroplast acquisition without the gene transfer in kleptoplastic sea slugs, Plakobranchus ocellatus.</title>
        <authorList>
            <person name="Maeda T."/>
            <person name="Takahashi S."/>
            <person name="Yoshida T."/>
            <person name="Shimamura S."/>
            <person name="Takaki Y."/>
            <person name="Nagai Y."/>
            <person name="Toyoda A."/>
            <person name="Suzuki Y."/>
            <person name="Arimoto A."/>
            <person name="Ishii H."/>
            <person name="Satoh N."/>
            <person name="Nishiyama T."/>
            <person name="Hasebe M."/>
            <person name="Maruyama T."/>
            <person name="Minagawa J."/>
            <person name="Obokata J."/>
            <person name="Shigenobu S."/>
        </authorList>
    </citation>
    <scope>NUCLEOTIDE SEQUENCE [LARGE SCALE GENOMIC DNA]</scope>
</reference>
<evidence type="ECO:0000313" key="3">
    <source>
        <dbReference type="Proteomes" id="UP000762676"/>
    </source>
</evidence>
<proteinExistence type="predicted"/>
<gene>
    <name evidence="2" type="ORF">ElyMa_003586100</name>
</gene>
<name>A0AAV4ENB9_9GAST</name>
<keyword evidence="3" id="KW-1185">Reference proteome</keyword>
<organism evidence="2 3">
    <name type="scientific">Elysia marginata</name>
    <dbReference type="NCBI Taxonomy" id="1093978"/>
    <lineage>
        <taxon>Eukaryota</taxon>
        <taxon>Metazoa</taxon>
        <taxon>Spiralia</taxon>
        <taxon>Lophotrochozoa</taxon>
        <taxon>Mollusca</taxon>
        <taxon>Gastropoda</taxon>
        <taxon>Heterobranchia</taxon>
        <taxon>Euthyneura</taxon>
        <taxon>Panpulmonata</taxon>
        <taxon>Sacoglossa</taxon>
        <taxon>Placobranchoidea</taxon>
        <taxon>Plakobranchidae</taxon>
        <taxon>Elysia</taxon>
    </lineage>
</organism>
<evidence type="ECO:0000313" key="2">
    <source>
        <dbReference type="EMBL" id="GFR62632.1"/>
    </source>
</evidence>
<dbReference type="EMBL" id="BMAT01007350">
    <property type="protein sequence ID" value="GFR62632.1"/>
    <property type="molecule type" value="Genomic_DNA"/>
</dbReference>
<evidence type="ECO:0000256" key="1">
    <source>
        <dbReference type="SAM" id="MobiDB-lite"/>
    </source>
</evidence>
<dbReference type="Proteomes" id="UP000762676">
    <property type="component" value="Unassembled WGS sequence"/>
</dbReference>
<feature type="region of interest" description="Disordered" evidence="1">
    <location>
        <begin position="1"/>
        <end position="72"/>
    </location>
</feature>